<dbReference type="EMBL" id="QZWG01000004">
    <property type="protein sequence ID" value="RZC16332.1"/>
    <property type="molecule type" value="Genomic_DNA"/>
</dbReference>
<feature type="signal peptide" evidence="2">
    <location>
        <begin position="1"/>
        <end position="16"/>
    </location>
</feature>
<evidence type="ECO:0000256" key="1">
    <source>
        <dbReference type="SAM" id="MobiDB-lite"/>
    </source>
</evidence>
<evidence type="ECO:0000256" key="2">
    <source>
        <dbReference type="SAM" id="SignalP"/>
    </source>
</evidence>
<sequence length="262" mass="28977">MTFTFSFLTFTLTISTFPLRSCVLHLKVVACIKARHVWHESQDTLSRSSAHTPSSSMPPPLLPSTATTTGSASSSTSSSWPSPSGHGSSPPQPSLRHCEFSSFRAQNFVLFSPSPFIHLLLPPSSYSWPPMVWRLLSLFLSSFRYHSSSKKQRNRLMKKILGLQAPMELTSRGPENHSRTIFTLGYGVLRSSKNLGELASDDYPAFGTLIWREKLTSLTLLLLTGSETVLFGVGSLGSIYIILVYGDHSQLSSMWLCKNTNT</sequence>
<accession>A0A445KZI4</accession>
<name>A0A445KZI4_GLYSO</name>
<organism evidence="3 4">
    <name type="scientific">Glycine soja</name>
    <name type="common">Wild soybean</name>
    <dbReference type="NCBI Taxonomy" id="3848"/>
    <lineage>
        <taxon>Eukaryota</taxon>
        <taxon>Viridiplantae</taxon>
        <taxon>Streptophyta</taxon>
        <taxon>Embryophyta</taxon>
        <taxon>Tracheophyta</taxon>
        <taxon>Spermatophyta</taxon>
        <taxon>Magnoliopsida</taxon>
        <taxon>eudicotyledons</taxon>
        <taxon>Gunneridae</taxon>
        <taxon>Pentapetalae</taxon>
        <taxon>rosids</taxon>
        <taxon>fabids</taxon>
        <taxon>Fabales</taxon>
        <taxon>Fabaceae</taxon>
        <taxon>Papilionoideae</taxon>
        <taxon>50 kb inversion clade</taxon>
        <taxon>NPAAA clade</taxon>
        <taxon>indigoferoid/millettioid clade</taxon>
        <taxon>Phaseoleae</taxon>
        <taxon>Glycine</taxon>
        <taxon>Glycine subgen. Soja</taxon>
    </lineage>
</organism>
<protein>
    <submittedName>
        <fullName evidence="3">Uncharacterized protein</fullName>
    </submittedName>
</protein>
<keyword evidence="4" id="KW-1185">Reference proteome</keyword>
<proteinExistence type="predicted"/>
<feature type="chain" id="PRO_5019202208" evidence="2">
    <location>
        <begin position="17"/>
        <end position="262"/>
    </location>
</feature>
<reference evidence="3 4" key="1">
    <citation type="submission" date="2018-09" db="EMBL/GenBank/DDBJ databases">
        <title>A high-quality reference genome of wild soybean provides a powerful tool to mine soybean genomes.</title>
        <authorList>
            <person name="Xie M."/>
            <person name="Chung C.Y.L."/>
            <person name="Li M.-W."/>
            <person name="Wong F.-L."/>
            <person name="Chan T.-F."/>
            <person name="Lam H.-M."/>
        </authorList>
    </citation>
    <scope>NUCLEOTIDE SEQUENCE [LARGE SCALE GENOMIC DNA]</scope>
    <source>
        <strain evidence="4">cv. W05</strain>
        <tissue evidence="3">Hypocotyl of etiolated seedlings</tissue>
    </source>
</reference>
<feature type="region of interest" description="Disordered" evidence="1">
    <location>
        <begin position="48"/>
        <end position="93"/>
    </location>
</feature>
<comment type="caution">
    <text evidence="3">The sequence shown here is derived from an EMBL/GenBank/DDBJ whole genome shotgun (WGS) entry which is preliminary data.</text>
</comment>
<keyword evidence="2" id="KW-0732">Signal</keyword>
<dbReference type="Proteomes" id="UP000289340">
    <property type="component" value="Chromosome 4"/>
</dbReference>
<evidence type="ECO:0000313" key="3">
    <source>
        <dbReference type="EMBL" id="RZC16332.1"/>
    </source>
</evidence>
<evidence type="ECO:0000313" key="4">
    <source>
        <dbReference type="Proteomes" id="UP000289340"/>
    </source>
</evidence>
<feature type="compositionally biased region" description="Low complexity" evidence="1">
    <location>
        <begin position="63"/>
        <end position="89"/>
    </location>
</feature>
<gene>
    <name evidence="3" type="ORF">D0Y65_009547</name>
</gene>
<dbReference type="AlphaFoldDB" id="A0A445KZI4"/>